<dbReference type="AlphaFoldDB" id="A0A8J4TGZ8"/>
<dbReference type="PANTHER" id="PTHR24373">
    <property type="entry name" value="SLIT RELATED LEUCINE-RICH REPEAT NEURONAL PROTEIN"/>
    <property type="match status" value="1"/>
</dbReference>
<dbReference type="GO" id="GO:0005615">
    <property type="term" value="C:extracellular space"/>
    <property type="evidence" value="ECO:0007669"/>
    <property type="project" value="TreeGrafter"/>
</dbReference>
<evidence type="ECO:0000313" key="3">
    <source>
        <dbReference type="EMBL" id="KAF5897626.1"/>
    </source>
</evidence>
<name>A0A8J4TGZ8_CLAMG</name>
<dbReference type="OrthoDB" id="1421090at2759"/>
<gene>
    <name evidence="3" type="primary">Tlr13</name>
    <name evidence="3" type="ORF">DAT39_012669</name>
</gene>
<dbReference type="SUPFAM" id="SSF52047">
    <property type="entry name" value="RNI-like"/>
    <property type="match status" value="1"/>
</dbReference>
<keyword evidence="1 2" id="KW-0732">Signal</keyword>
<feature type="non-terminal residue" evidence="3">
    <location>
        <position position="383"/>
    </location>
</feature>
<dbReference type="InterPro" id="IPR050328">
    <property type="entry name" value="Dev_Immune_Receptor"/>
</dbReference>
<protein>
    <submittedName>
        <fullName evidence="3">Toll-like receptor 13</fullName>
    </submittedName>
</protein>
<keyword evidence="3" id="KW-0675">Receptor</keyword>
<proteinExistence type="predicted"/>
<reference evidence="3" key="1">
    <citation type="submission" date="2020-07" db="EMBL/GenBank/DDBJ databases">
        <title>Clarias magur genome sequencing, assembly and annotation.</title>
        <authorList>
            <person name="Kushwaha B."/>
            <person name="Kumar R."/>
            <person name="Das P."/>
            <person name="Joshi C.G."/>
            <person name="Kumar D."/>
            <person name="Nagpure N.S."/>
            <person name="Pandey M."/>
            <person name="Agarwal S."/>
            <person name="Srivastava S."/>
            <person name="Singh M."/>
            <person name="Sahoo L."/>
            <person name="Jayasankar P."/>
            <person name="Meher P.K."/>
            <person name="Koringa P.G."/>
            <person name="Iquebal M.A."/>
            <person name="Das S.P."/>
            <person name="Bit A."/>
            <person name="Patnaik S."/>
            <person name="Patel N."/>
            <person name="Shah T.M."/>
            <person name="Hinsu A."/>
            <person name="Jena J.K."/>
        </authorList>
    </citation>
    <scope>NUCLEOTIDE SEQUENCE</scope>
    <source>
        <strain evidence="3">CIFAMagur01</strain>
        <tissue evidence="3">Testis</tissue>
    </source>
</reference>
<comment type="caution">
    <text evidence="3">The sequence shown here is derived from an EMBL/GenBank/DDBJ whole genome shotgun (WGS) entry which is preliminary data.</text>
</comment>
<evidence type="ECO:0000256" key="1">
    <source>
        <dbReference type="ARBA" id="ARBA00022729"/>
    </source>
</evidence>
<dbReference type="EMBL" id="QNUK01000227">
    <property type="protein sequence ID" value="KAF5897626.1"/>
    <property type="molecule type" value="Genomic_DNA"/>
</dbReference>
<organism evidence="3 4">
    <name type="scientific">Clarias magur</name>
    <name type="common">Asian catfish</name>
    <name type="synonym">Macropteronotus magur</name>
    <dbReference type="NCBI Taxonomy" id="1594786"/>
    <lineage>
        <taxon>Eukaryota</taxon>
        <taxon>Metazoa</taxon>
        <taxon>Chordata</taxon>
        <taxon>Craniata</taxon>
        <taxon>Vertebrata</taxon>
        <taxon>Euteleostomi</taxon>
        <taxon>Actinopterygii</taxon>
        <taxon>Neopterygii</taxon>
        <taxon>Teleostei</taxon>
        <taxon>Ostariophysi</taxon>
        <taxon>Siluriformes</taxon>
        <taxon>Clariidae</taxon>
        <taxon>Clarias</taxon>
    </lineage>
</organism>
<sequence>METDDLAKFWLLFVLLLSSGTCWMSDKCFVYEDASMIENIPYEYCPAGNLTALCSNVRDVKSDLATLPRQINSLCLEAGSGLVLRANALERFSMLERVYIRKCPEAVHPGAFAGLRNLRSISFEETERVFEIKCCSSSVFPNAFGQLPNLTRLSFHHYNMSTVSAEAFNGLKDLQFLHFDSCGTEIQDISCRIAEVSKSLTSLYVSADDPVILSHRKCPRLENASIAEHFKSLRRLDFVFPNLKFLDGHAFKYFPVISFLSMPMNPALKLQLMQSGVRKIESLEADLGRGGLGLVCDIVSNFSVENLHLKSENYLGDLGVEGCHGLREINLVSSFLQDDLCFVKFLPNLQVLELEGHFLGRSLESLCEPSDPVTPLQKFRLNR</sequence>
<keyword evidence="4" id="KW-1185">Reference proteome</keyword>
<dbReference type="PANTHER" id="PTHR24373:SF387">
    <property type="entry name" value="LEUCINE-RICH REPEATS AND IMMUNOGLOBULIN-LIKE DOMAINS PROTEIN SMA-10"/>
    <property type="match status" value="1"/>
</dbReference>
<dbReference type="Proteomes" id="UP000727407">
    <property type="component" value="Unassembled WGS sequence"/>
</dbReference>
<feature type="chain" id="PRO_5035168418" evidence="2">
    <location>
        <begin position="23"/>
        <end position="383"/>
    </location>
</feature>
<evidence type="ECO:0000313" key="4">
    <source>
        <dbReference type="Proteomes" id="UP000727407"/>
    </source>
</evidence>
<dbReference type="GO" id="GO:0031012">
    <property type="term" value="C:extracellular matrix"/>
    <property type="evidence" value="ECO:0007669"/>
    <property type="project" value="TreeGrafter"/>
</dbReference>
<dbReference type="Gene3D" id="3.80.10.10">
    <property type="entry name" value="Ribonuclease Inhibitor"/>
    <property type="match status" value="1"/>
</dbReference>
<accession>A0A8J4TGZ8</accession>
<evidence type="ECO:0000256" key="2">
    <source>
        <dbReference type="SAM" id="SignalP"/>
    </source>
</evidence>
<feature type="signal peptide" evidence="2">
    <location>
        <begin position="1"/>
        <end position="22"/>
    </location>
</feature>
<dbReference type="InterPro" id="IPR032675">
    <property type="entry name" value="LRR_dom_sf"/>
</dbReference>